<evidence type="ECO:0000313" key="1">
    <source>
        <dbReference type="EMBL" id="EME45361.1"/>
    </source>
</evidence>
<dbReference type="Proteomes" id="UP000016933">
    <property type="component" value="Unassembled WGS sequence"/>
</dbReference>
<sequence>MDEEVVRKALSIRLSYWTRLSRSGDHLMAVMIWRNIAINESNVSIPQEEVGLVDIWNLETGQRLPGYAPKKMSKDGSIKTALTRRKIPSTTPIRSISHQEAPRRLTTFGARFQSPSRDSDLTSFLTYTSADARTNPIASGLVLQIRAEISDMKPSDPVTRRADLGSIAIRHGSVQSEVENVMRLKSNHRP</sequence>
<accession>N1PPK5</accession>
<reference evidence="1 2" key="2">
    <citation type="journal article" date="2012" name="PLoS Pathog.">
        <title>Diverse lifestyles and strategies of plant pathogenesis encoded in the genomes of eighteen Dothideomycetes fungi.</title>
        <authorList>
            <person name="Ohm R.A."/>
            <person name="Feau N."/>
            <person name="Henrissat B."/>
            <person name="Schoch C.L."/>
            <person name="Horwitz B.A."/>
            <person name="Barry K.W."/>
            <person name="Condon B.J."/>
            <person name="Copeland A.C."/>
            <person name="Dhillon B."/>
            <person name="Glaser F."/>
            <person name="Hesse C.N."/>
            <person name="Kosti I."/>
            <person name="LaButti K."/>
            <person name="Lindquist E.A."/>
            <person name="Lucas S."/>
            <person name="Salamov A.A."/>
            <person name="Bradshaw R.E."/>
            <person name="Ciuffetti L."/>
            <person name="Hamelin R.C."/>
            <person name="Kema G.H.J."/>
            <person name="Lawrence C."/>
            <person name="Scott J.A."/>
            <person name="Spatafora J.W."/>
            <person name="Turgeon B.G."/>
            <person name="de Wit P.J.G.M."/>
            <person name="Zhong S."/>
            <person name="Goodwin S.B."/>
            <person name="Grigoriev I.V."/>
        </authorList>
    </citation>
    <scope>NUCLEOTIDE SEQUENCE [LARGE SCALE GENOMIC DNA]</scope>
    <source>
        <strain evidence="2">NZE10 / CBS 128990</strain>
    </source>
</reference>
<proteinExistence type="predicted"/>
<organism evidence="1 2">
    <name type="scientific">Dothistroma septosporum (strain NZE10 / CBS 128990)</name>
    <name type="common">Red band needle blight fungus</name>
    <name type="synonym">Mycosphaerella pini</name>
    <dbReference type="NCBI Taxonomy" id="675120"/>
    <lineage>
        <taxon>Eukaryota</taxon>
        <taxon>Fungi</taxon>
        <taxon>Dikarya</taxon>
        <taxon>Ascomycota</taxon>
        <taxon>Pezizomycotina</taxon>
        <taxon>Dothideomycetes</taxon>
        <taxon>Dothideomycetidae</taxon>
        <taxon>Mycosphaerellales</taxon>
        <taxon>Mycosphaerellaceae</taxon>
        <taxon>Dothistroma</taxon>
    </lineage>
</organism>
<dbReference type="AlphaFoldDB" id="N1PPK5"/>
<dbReference type="EMBL" id="KB446538">
    <property type="protein sequence ID" value="EME45361.1"/>
    <property type="molecule type" value="Genomic_DNA"/>
</dbReference>
<evidence type="ECO:0000313" key="2">
    <source>
        <dbReference type="Proteomes" id="UP000016933"/>
    </source>
</evidence>
<dbReference type="HOGENOM" id="CLU_1427947_0_0_1"/>
<reference evidence="2" key="1">
    <citation type="journal article" date="2012" name="PLoS Genet.">
        <title>The genomes of the fungal plant pathogens Cladosporium fulvum and Dothistroma septosporum reveal adaptation to different hosts and lifestyles but also signatures of common ancestry.</title>
        <authorList>
            <person name="de Wit P.J.G.M."/>
            <person name="van der Burgt A."/>
            <person name="Oekmen B."/>
            <person name="Stergiopoulos I."/>
            <person name="Abd-Elsalam K.A."/>
            <person name="Aerts A.L."/>
            <person name="Bahkali A.H."/>
            <person name="Beenen H.G."/>
            <person name="Chettri P."/>
            <person name="Cox M.P."/>
            <person name="Datema E."/>
            <person name="de Vries R.P."/>
            <person name="Dhillon B."/>
            <person name="Ganley A.R."/>
            <person name="Griffiths S.A."/>
            <person name="Guo Y."/>
            <person name="Hamelin R.C."/>
            <person name="Henrissat B."/>
            <person name="Kabir M.S."/>
            <person name="Jashni M.K."/>
            <person name="Kema G."/>
            <person name="Klaubauf S."/>
            <person name="Lapidus A."/>
            <person name="Levasseur A."/>
            <person name="Lindquist E."/>
            <person name="Mehrabi R."/>
            <person name="Ohm R.A."/>
            <person name="Owen T.J."/>
            <person name="Salamov A."/>
            <person name="Schwelm A."/>
            <person name="Schijlen E."/>
            <person name="Sun H."/>
            <person name="van den Burg H.A."/>
            <person name="van Ham R.C.H.J."/>
            <person name="Zhang S."/>
            <person name="Goodwin S.B."/>
            <person name="Grigoriev I.V."/>
            <person name="Collemare J."/>
            <person name="Bradshaw R.E."/>
        </authorList>
    </citation>
    <scope>NUCLEOTIDE SEQUENCE [LARGE SCALE GENOMIC DNA]</scope>
    <source>
        <strain evidence="2">NZE10 / CBS 128990</strain>
    </source>
</reference>
<protein>
    <submittedName>
        <fullName evidence="1">Uncharacterized protein</fullName>
    </submittedName>
</protein>
<name>N1PPK5_DOTSN</name>
<gene>
    <name evidence="1" type="ORF">DOTSEDRAFT_71179</name>
</gene>
<keyword evidence="2" id="KW-1185">Reference proteome</keyword>